<gene>
    <name evidence="14" type="ORF">G3446_15720</name>
</gene>
<evidence type="ECO:0000259" key="13">
    <source>
        <dbReference type="Pfam" id="PF07715"/>
    </source>
</evidence>
<dbReference type="GO" id="GO:0009279">
    <property type="term" value="C:cell outer membrane"/>
    <property type="evidence" value="ECO:0007669"/>
    <property type="project" value="UniProtKB-SubCell"/>
</dbReference>
<sequence length="668" mass="74214">MIGRLGRLDVHVAPASRARANALVLAALFPCASNWAEAGSSAPAVSDLKEMSIQELMEVPVTSAARRPEKYADAAAALFVISREDIRRSGATKIPELLRMVPGLQVAQLDANKWAISARGFNGRHASKLLVQMDGRTLYTPLYSGVYWDAQDTVLDDIERIEVIRGSGATLWGSNAVNGVVNIITRSSHETEGGLAKLVVGTEERILGAVRYGRSLGEGKSLRLYAKGFDRDSSLTMTGEDAADDWRDGRLGFRADLELTARDGLTLQGNGYWGNAGATVSRRGATTETETDSSGGSLLARWIRQQGLDAATELKVYYDQTHRANWTLTEVRDIFDVDFQQYFPFAEKHLLVWGAGYRLTRDDLSVTSGSALEFDPRSRDDSTWSAFIQDDFSPLGDDFHLILGAKVEHNDYTGWEVQPNIRMLWNATPSTTLWAGVSRAVRITSRFNSDSYIDAGVILVSGNPDLESERLTAYEVGLRMRPTERFSFDLTLFFNDYDQLQGYETSQNGRLTVSANVGHGEGYGAELASNWHVTSIWRLKLAYSWLRMELGTDDPVSGTSILSLASDDSAPRHQASLRSWLDLRPDLELDANLYYVDELVNFNTPAYLRLDIRLGWQVRPDFELSLVGKNLLDDAHPEFSKFGGNSEPEGLVYTQVERSLMVQAKWEF</sequence>
<keyword evidence="3 9" id="KW-1134">Transmembrane beta strand</keyword>
<keyword evidence="5" id="KW-0732">Signal</keyword>
<dbReference type="GO" id="GO:0015344">
    <property type="term" value="F:siderophore uptake transmembrane transporter activity"/>
    <property type="evidence" value="ECO:0007669"/>
    <property type="project" value="TreeGrafter"/>
</dbReference>
<dbReference type="PROSITE" id="PS52016">
    <property type="entry name" value="TONB_DEPENDENT_REC_3"/>
    <property type="match status" value="1"/>
</dbReference>
<reference evidence="14 15" key="1">
    <citation type="submission" date="2020-02" db="EMBL/GenBank/DDBJ databases">
        <title>Genome sequences of Thiorhodococcus mannitoliphagus and Thiorhodococcus minor, purple sulfur photosynthetic bacteria in the gammaproteobacterial family, Chromatiaceae.</title>
        <authorList>
            <person name="Aviles F.A."/>
            <person name="Meyer T.E."/>
            <person name="Kyndt J.A."/>
        </authorList>
    </citation>
    <scope>NUCLEOTIDE SEQUENCE [LARGE SCALE GENOMIC DNA]</scope>
    <source>
        <strain evidence="14 15">DSM 11518</strain>
    </source>
</reference>
<dbReference type="Gene3D" id="2.170.130.10">
    <property type="entry name" value="TonB-dependent receptor, plug domain"/>
    <property type="match status" value="1"/>
</dbReference>
<dbReference type="InterPro" id="IPR039426">
    <property type="entry name" value="TonB-dep_rcpt-like"/>
</dbReference>
<evidence type="ECO:0000256" key="8">
    <source>
        <dbReference type="ARBA" id="ARBA00023237"/>
    </source>
</evidence>
<keyword evidence="6 11" id="KW-0798">TonB box</keyword>
<evidence type="ECO:0000313" key="15">
    <source>
        <dbReference type="Proteomes" id="UP000483379"/>
    </source>
</evidence>
<keyword evidence="7 9" id="KW-0472">Membrane</keyword>
<dbReference type="Pfam" id="PF07715">
    <property type="entry name" value="Plug"/>
    <property type="match status" value="1"/>
</dbReference>
<dbReference type="Pfam" id="PF00593">
    <property type="entry name" value="TonB_dep_Rec_b-barrel"/>
    <property type="match status" value="1"/>
</dbReference>
<dbReference type="InterPro" id="IPR012910">
    <property type="entry name" value="Plug_dom"/>
</dbReference>
<evidence type="ECO:0000256" key="10">
    <source>
        <dbReference type="PROSITE-ProRule" id="PRU10144"/>
    </source>
</evidence>
<dbReference type="InterPro" id="IPR010917">
    <property type="entry name" value="TonB_rcpt_CS"/>
</dbReference>
<dbReference type="PANTHER" id="PTHR30069">
    <property type="entry name" value="TONB-DEPENDENT OUTER MEMBRANE RECEPTOR"/>
    <property type="match status" value="1"/>
</dbReference>
<dbReference type="InterPro" id="IPR037066">
    <property type="entry name" value="Plug_dom_sf"/>
</dbReference>
<evidence type="ECO:0000259" key="12">
    <source>
        <dbReference type="Pfam" id="PF00593"/>
    </source>
</evidence>
<dbReference type="CDD" id="cd01347">
    <property type="entry name" value="ligand_gated_channel"/>
    <property type="match status" value="1"/>
</dbReference>
<keyword evidence="2 9" id="KW-0813">Transport</keyword>
<comment type="similarity">
    <text evidence="9 11">Belongs to the TonB-dependent receptor family.</text>
</comment>
<feature type="domain" description="TonB-dependent receptor-like beta-barrel" evidence="12">
    <location>
        <begin position="223"/>
        <end position="631"/>
    </location>
</feature>
<evidence type="ECO:0000313" key="14">
    <source>
        <dbReference type="EMBL" id="NEV63317.1"/>
    </source>
</evidence>
<evidence type="ECO:0000256" key="9">
    <source>
        <dbReference type="PROSITE-ProRule" id="PRU01360"/>
    </source>
</evidence>
<keyword evidence="8 9" id="KW-0998">Cell outer membrane</keyword>
<evidence type="ECO:0000256" key="2">
    <source>
        <dbReference type="ARBA" id="ARBA00022448"/>
    </source>
</evidence>
<evidence type="ECO:0000256" key="6">
    <source>
        <dbReference type="ARBA" id="ARBA00023077"/>
    </source>
</evidence>
<dbReference type="GO" id="GO:0044718">
    <property type="term" value="P:siderophore transmembrane transport"/>
    <property type="evidence" value="ECO:0007669"/>
    <property type="project" value="TreeGrafter"/>
</dbReference>
<comment type="caution">
    <text evidence="14">The sequence shown here is derived from an EMBL/GenBank/DDBJ whole genome shotgun (WGS) entry which is preliminary data.</text>
</comment>
<feature type="short sequence motif" description="TonB C-terminal box" evidence="10">
    <location>
        <begin position="651"/>
        <end position="668"/>
    </location>
</feature>
<name>A0A6M0K3Y6_9GAMM</name>
<dbReference type="Gene3D" id="2.40.170.20">
    <property type="entry name" value="TonB-dependent receptor, beta-barrel domain"/>
    <property type="match status" value="1"/>
</dbReference>
<dbReference type="PROSITE" id="PS01156">
    <property type="entry name" value="TONB_DEPENDENT_REC_2"/>
    <property type="match status" value="1"/>
</dbReference>
<dbReference type="EMBL" id="JAAIJQ010000047">
    <property type="protein sequence ID" value="NEV63317.1"/>
    <property type="molecule type" value="Genomic_DNA"/>
</dbReference>
<feature type="domain" description="TonB-dependent receptor plug" evidence="13">
    <location>
        <begin position="73"/>
        <end position="180"/>
    </location>
</feature>
<dbReference type="AlphaFoldDB" id="A0A6M0K3Y6"/>
<proteinExistence type="inferred from homology"/>
<dbReference type="InterPro" id="IPR036942">
    <property type="entry name" value="Beta-barrel_TonB_sf"/>
</dbReference>
<protein>
    <submittedName>
        <fullName evidence="14">TonB-dependent receptor</fullName>
    </submittedName>
</protein>
<dbReference type="Proteomes" id="UP000483379">
    <property type="component" value="Unassembled WGS sequence"/>
</dbReference>
<keyword evidence="14" id="KW-0675">Receptor</keyword>
<dbReference type="RefSeq" id="WP_164453781.1">
    <property type="nucleotide sequence ID" value="NZ_JAAIJQ010000047.1"/>
</dbReference>
<evidence type="ECO:0000256" key="1">
    <source>
        <dbReference type="ARBA" id="ARBA00004571"/>
    </source>
</evidence>
<evidence type="ECO:0000256" key="4">
    <source>
        <dbReference type="ARBA" id="ARBA00022692"/>
    </source>
</evidence>
<evidence type="ECO:0000256" key="5">
    <source>
        <dbReference type="ARBA" id="ARBA00022729"/>
    </source>
</evidence>
<evidence type="ECO:0000256" key="7">
    <source>
        <dbReference type="ARBA" id="ARBA00023136"/>
    </source>
</evidence>
<evidence type="ECO:0000256" key="11">
    <source>
        <dbReference type="RuleBase" id="RU003357"/>
    </source>
</evidence>
<evidence type="ECO:0000256" key="3">
    <source>
        <dbReference type="ARBA" id="ARBA00022452"/>
    </source>
</evidence>
<comment type="subcellular location">
    <subcellularLocation>
        <location evidence="1 9">Cell outer membrane</location>
        <topology evidence="1 9">Multi-pass membrane protein</topology>
    </subcellularLocation>
</comment>
<organism evidence="14 15">
    <name type="scientific">Thiorhodococcus minor</name>
    <dbReference type="NCBI Taxonomy" id="57489"/>
    <lineage>
        <taxon>Bacteria</taxon>
        <taxon>Pseudomonadati</taxon>
        <taxon>Pseudomonadota</taxon>
        <taxon>Gammaproteobacteria</taxon>
        <taxon>Chromatiales</taxon>
        <taxon>Chromatiaceae</taxon>
        <taxon>Thiorhodococcus</taxon>
    </lineage>
</organism>
<dbReference type="PANTHER" id="PTHR30069:SF27">
    <property type="entry name" value="BLL4766 PROTEIN"/>
    <property type="match status" value="1"/>
</dbReference>
<keyword evidence="15" id="KW-1185">Reference proteome</keyword>
<dbReference type="SUPFAM" id="SSF56935">
    <property type="entry name" value="Porins"/>
    <property type="match status" value="1"/>
</dbReference>
<keyword evidence="4 9" id="KW-0812">Transmembrane</keyword>
<dbReference type="InterPro" id="IPR000531">
    <property type="entry name" value="Beta-barrel_TonB"/>
</dbReference>
<accession>A0A6M0K3Y6</accession>